<name>A0A0F9TCB5_9ZZZZ</name>
<proteinExistence type="predicted"/>
<comment type="caution">
    <text evidence="1">The sequence shown here is derived from an EMBL/GenBank/DDBJ whole genome shotgun (WGS) entry which is preliminary data.</text>
</comment>
<accession>A0A0F9TCB5</accession>
<evidence type="ECO:0000313" key="1">
    <source>
        <dbReference type="EMBL" id="KKN78880.1"/>
    </source>
</evidence>
<organism evidence="1">
    <name type="scientific">marine sediment metagenome</name>
    <dbReference type="NCBI Taxonomy" id="412755"/>
    <lineage>
        <taxon>unclassified sequences</taxon>
        <taxon>metagenomes</taxon>
        <taxon>ecological metagenomes</taxon>
    </lineage>
</organism>
<gene>
    <name evidence="1" type="ORF">LCGC14_0346520</name>
</gene>
<reference evidence="1" key="1">
    <citation type="journal article" date="2015" name="Nature">
        <title>Complex archaea that bridge the gap between prokaryotes and eukaryotes.</title>
        <authorList>
            <person name="Spang A."/>
            <person name="Saw J.H."/>
            <person name="Jorgensen S.L."/>
            <person name="Zaremba-Niedzwiedzka K."/>
            <person name="Martijn J."/>
            <person name="Lind A.E."/>
            <person name="van Eijk R."/>
            <person name="Schleper C."/>
            <person name="Guy L."/>
            <person name="Ettema T.J."/>
        </authorList>
    </citation>
    <scope>NUCLEOTIDE SEQUENCE</scope>
</reference>
<dbReference type="EMBL" id="LAZR01000256">
    <property type="protein sequence ID" value="KKN78880.1"/>
    <property type="molecule type" value="Genomic_DNA"/>
</dbReference>
<sequence>MFLTTLSQNLRIARNEANEDAALLDLATKGDYPNRPAILGTTGIGVIDLHRPEGTEEDTTGQMKANGIEFMFTGGSAANKTFGYRILAWRIKGPARLAAVGTAILGTQAVITYPTVPGFNDSAPVAATNKFWANTLVVTDENWPKEVEATDVGKFESVASVWLDDAGYRFWKVEITDADGSTGTEAGNVAVWYGVW</sequence>
<dbReference type="AlphaFoldDB" id="A0A0F9TCB5"/>
<protein>
    <submittedName>
        <fullName evidence="1">Uncharacterized protein</fullName>
    </submittedName>
</protein>